<dbReference type="KEGG" id="cox:E0W60_15155"/>
<protein>
    <submittedName>
        <fullName evidence="2">Uncharacterized protein</fullName>
    </submittedName>
</protein>
<keyword evidence="1" id="KW-0175">Coiled coil</keyword>
<feature type="coiled-coil region" evidence="1">
    <location>
        <begin position="61"/>
        <end position="88"/>
    </location>
</feature>
<organism evidence="2 3">
    <name type="scientific">Cupriavidus oxalaticus</name>
    <dbReference type="NCBI Taxonomy" id="96344"/>
    <lineage>
        <taxon>Bacteria</taxon>
        <taxon>Pseudomonadati</taxon>
        <taxon>Pseudomonadota</taxon>
        <taxon>Betaproteobacteria</taxon>
        <taxon>Burkholderiales</taxon>
        <taxon>Burkholderiaceae</taxon>
        <taxon>Cupriavidus</taxon>
    </lineage>
</organism>
<proteinExistence type="predicted"/>
<dbReference type="EMBL" id="CP038635">
    <property type="protein sequence ID" value="QBY52526.1"/>
    <property type="molecule type" value="Genomic_DNA"/>
</dbReference>
<sequence>MEKIWSDHINSETERLNANQARIDKLEKRGLSKAQFADVRRLTDALHERIKRSESLLVEFAEPVLDRLDAAEARIKALETQFEATGRKGFHVTTTDSSNHARA</sequence>
<gene>
    <name evidence="2" type="ORF">E0W60_15155</name>
</gene>
<dbReference type="RefSeq" id="WP_135704848.1">
    <property type="nucleotide sequence ID" value="NZ_CP038635.1"/>
</dbReference>
<accession>A0A4P7L9K7</accession>
<evidence type="ECO:0000313" key="3">
    <source>
        <dbReference type="Proteomes" id="UP000295294"/>
    </source>
</evidence>
<name>A0A4P7L9K7_9BURK</name>
<evidence type="ECO:0000313" key="2">
    <source>
        <dbReference type="EMBL" id="QBY52526.1"/>
    </source>
</evidence>
<reference evidence="2 3" key="1">
    <citation type="submission" date="2019-03" db="EMBL/GenBank/DDBJ databases">
        <title>Efficiently degradation of phenoxyalkanoic acid herbicides by Cupriavidus oxalaticus strain X32.</title>
        <authorList>
            <person name="Sheng X."/>
        </authorList>
    </citation>
    <scope>NUCLEOTIDE SEQUENCE [LARGE SCALE GENOMIC DNA]</scope>
    <source>
        <strain evidence="2 3">X32</strain>
    </source>
</reference>
<evidence type="ECO:0000256" key="1">
    <source>
        <dbReference type="SAM" id="Coils"/>
    </source>
</evidence>
<dbReference type="Proteomes" id="UP000295294">
    <property type="component" value="Chromosome 2"/>
</dbReference>
<dbReference type="AlphaFoldDB" id="A0A4P7L9K7"/>